<keyword evidence="4" id="KW-1185">Reference proteome</keyword>
<organism evidence="3">
    <name type="scientific">Flexilinea flocculi</name>
    <dbReference type="NCBI Taxonomy" id="1678840"/>
    <lineage>
        <taxon>Bacteria</taxon>
        <taxon>Bacillati</taxon>
        <taxon>Chloroflexota</taxon>
        <taxon>Anaerolineae</taxon>
        <taxon>Anaerolineales</taxon>
        <taxon>Anaerolineaceae</taxon>
        <taxon>Flexilinea</taxon>
    </lineage>
</organism>
<dbReference type="InterPro" id="IPR039564">
    <property type="entry name" value="Peptidase_C39-like"/>
</dbReference>
<dbReference type="Pfam" id="PF13529">
    <property type="entry name" value="Peptidase_C39_2"/>
    <property type="match status" value="2"/>
</dbReference>
<dbReference type="AlphaFoldDB" id="A0A0S7BVA5"/>
<dbReference type="EMBL" id="DF968181">
    <property type="protein sequence ID" value="GAP40419.1"/>
    <property type="molecule type" value="Genomic_DNA"/>
</dbReference>
<feature type="domain" description="Peptidase C39-like" evidence="2">
    <location>
        <begin position="51"/>
        <end position="180"/>
    </location>
</feature>
<dbReference type="PANTHER" id="PTHR37806">
    <property type="entry name" value="LMO0724 PROTEIN"/>
    <property type="match status" value="1"/>
</dbReference>
<dbReference type="Gene3D" id="3.90.70.10">
    <property type="entry name" value="Cysteine proteinases"/>
    <property type="match status" value="2"/>
</dbReference>
<dbReference type="OrthoDB" id="163695at2"/>
<evidence type="ECO:0000259" key="2">
    <source>
        <dbReference type="Pfam" id="PF13529"/>
    </source>
</evidence>
<gene>
    <name evidence="3" type="ORF">ATC1_13393</name>
</gene>
<feature type="signal peptide" evidence="1">
    <location>
        <begin position="1"/>
        <end position="22"/>
    </location>
</feature>
<dbReference type="Proteomes" id="UP000053370">
    <property type="component" value="Unassembled WGS sequence"/>
</dbReference>
<dbReference type="STRING" id="1678840.ATC1_13393"/>
<reference evidence="3" key="1">
    <citation type="journal article" date="2015" name="Genome Announc.">
        <title>Draft Genome Sequence of Anaerolineae Strain TC1, a Novel Isolate from a Methanogenic Wastewater Treatment System.</title>
        <authorList>
            <person name="Matsuura N."/>
            <person name="Tourlousse D.M."/>
            <person name="Sun L."/>
            <person name="Toyonaga M."/>
            <person name="Kuroda K."/>
            <person name="Ohashi A."/>
            <person name="Cruz R."/>
            <person name="Yamaguchi T."/>
            <person name="Sekiguchi Y."/>
        </authorList>
    </citation>
    <scope>NUCLEOTIDE SEQUENCE [LARGE SCALE GENOMIC DNA]</scope>
    <source>
        <strain evidence="3">TC1</strain>
    </source>
</reference>
<evidence type="ECO:0000256" key="1">
    <source>
        <dbReference type="SAM" id="SignalP"/>
    </source>
</evidence>
<proteinExistence type="predicted"/>
<evidence type="ECO:0000313" key="3">
    <source>
        <dbReference type="EMBL" id="GAP40419.1"/>
    </source>
</evidence>
<accession>A0A0S7BVA5</accession>
<dbReference type="RefSeq" id="WP_062279686.1">
    <property type="nucleotide sequence ID" value="NZ_DF968181.1"/>
</dbReference>
<protein>
    <submittedName>
        <fullName evidence="3">Uncharacterized protein YvpB</fullName>
    </submittedName>
</protein>
<dbReference type="PANTHER" id="PTHR37806:SF1">
    <property type="entry name" value="PEPTIDASE C39-LIKE DOMAIN-CONTAINING PROTEIN"/>
    <property type="match status" value="1"/>
</dbReference>
<name>A0A0S7BVA5_9CHLR</name>
<sequence>MKKICYVCALFILFLYPIHVGGQTPESYMIDGFVSHARTYQLDSEAQTASDLASFYGYAIEPMSILNALPLTDDPNTGFVGYYDDAPSLPPNSYGVYQEPLAEVLQAQGIPAIGLASLGMDGLKNYLRSGIPVMCWVIGQTQSGNAISYTPSSGKTTIVAQYMNTVTVVGYDGQNITIWDNGQKYNRPIAEFESSWSVLGYRSLVIDNFTEIASASIEPAAQNRDWWNDSLDDWWQADKNIPDPQGWNSELGKSDFGIVPEVTPDFSWSDETFDEDYSNWFWYSEENAGDTSFDNASQPVSDFGDFSSYEGMVPASASVTGFVGYPQSYTLDCETRSAVDLAAFYGITIDPMDFLSRLPKSDDPNEGFVGNYWDPRGRIPPASYGVYQGPVAELLQQYGLPAVGYKNYTWEQLRKEIASGRPVMAWVAGNTEAGTPVSYTPSNGNTTKVVPYQHTVVVIGYDEMNVTIQDGGQKYTRNINTFLLSWQTLENRVIIVR</sequence>
<feature type="chain" id="PRO_5006633243" evidence="1">
    <location>
        <begin position="23"/>
        <end position="497"/>
    </location>
</feature>
<evidence type="ECO:0000313" key="4">
    <source>
        <dbReference type="Proteomes" id="UP000053370"/>
    </source>
</evidence>
<keyword evidence="1" id="KW-0732">Signal</keyword>
<feature type="domain" description="Peptidase C39-like" evidence="2">
    <location>
        <begin position="331"/>
        <end position="470"/>
    </location>
</feature>